<protein>
    <submittedName>
        <fullName evidence="3">YheC/YheD family protein</fullName>
    </submittedName>
</protein>
<sequence>MSKSKVAIGIAPSTLLQSDAVILSESVMKRWNIPATQSVTLQFGSWYEQIRIIPAAKQKGIMLNTTLAKTLAFHRTNTPTYIHLKYIAETKTLQLGPIIGILVSKDFPDDLSRPFGAISRFCLEVSEAAHAQGAYVFFFTPKHMRIDTHSVFGWTYHDHWQQKQMPIPHVIYNRLSSRKIESSPTVQQFWKFVTNKYNTTIFNEQFLDKTEVFQALEQHGTVRTYLPESKPLASMNTLKQMSNKYSTLFVKPVEGSMGRGIIRITADTTNGYQVQRTTNQGTRHGQYTNLTQLYTRLFRKKTTKYQVQQGLRLIEVQKRPVDFRVLAQKNHLGEWSITSTVARIAGSQHFVSNIARGGTLSRVEEAISKSNILTPNNGLELITRLKHAAMQIAKAIDKQLEAHFAELGIDFAVDRFGRIWLLEVNSKPSKNDNTPLKDGKIRPSVKKMIAYAKYISEF</sequence>
<dbReference type="RefSeq" id="WP_377772799.1">
    <property type="nucleotide sequence ID" value="NZ_JBHUHO010000030.1"/>
</dbReference>
<evidence type="ECO:0000259" key="2">
    <source>
        <dbReference type="PROSITE" id="PS50975"/>
    </source>
</evidence>
<dbReference type="PROSITE" id="PS50975">
    <property type="entry name" value="ATP_GRASP"/>
    <property type="match status" value="1"/>
</dbReference>
<name>A0ABW4YLI1_9BACL</name>
<reference evidence="4" key="1">
    <citation type="journal article" date="2019" name="Int. J. Syst. Evol. Microbiol.">
        <title>The Global Catalogue of Microorganisms (GCM) 10K type strain sequencing project: providing services to taxonomists for standard genome sequencing and annotation.</title>
        <authorList>
            <consortium name="The Broad Institute Genomics Platform"/>
            <consortium name="The Broad Institute Genome Sequencing Center for Infectious Disease"/>
            <person name="Wu L."/>
            <person name="Ma J."/>
        </authorList>
    </citation>
    <scope>NUCLEOTIDE SEQUENCE [LARGE SCALE GENOMIC DNA]</scope>
    <source>
        <strain evidence="4">GH52</strain>
    </source>
</reference>
<feature type="domain" description="ATP-grasp" evidence="2">
    <location>
        <begin position="219"/>
        <end position="456"/>
    </location>
</feature>
<evidence type="ECO:0000256" key="1">
    <source>
        <dbReference type="PROSITE-ProRule" id="PRU00409"/>
    </source>
</evidence>
<dbReference type="EMBL" id="JBHUHO010000030">
    <property type="protein sequence ID" value="MFD2116541.1"/>
    <property type="molecule type" value="Genomic_DNA"/>
</dbReference>
<proteinExistence type="predicted"/>
<keyword evidence="1" id="KW-0067">ATP-binding</keyword>
<evidence type="ECO:0000313" key="4">
    <source>
        <dbReference type="Proteomes" id="UP001597362"/>
    </source>
</evidence>
<dbReference type="SUPFAM" id="SSF56059">
    <property type="entry name" value="Glutathione synthetase ATP-binding domain-like"/>
    <property type="match status" value="1"/>
</dbReference>
<gene>
    <name evidence="3" type="ORF">ACFSJH_12485</name>
</gene>
<dbReference type="Gene3D" id="3.30.470.20">
    <property type="entry name" value="ATP-grasp fold, B domain"/>
    <property type="match status" value="1"/>
</dbReference>
<evidence type="ECO:0000313" key="3">
    <source>
        <dbReference type="EMBL" id="MFD2116541.1"/>
    </source>
</evidence>
<organism evidence="3 4">
    <name type="scientific">Paenibacillus yanchengensis</name>
    <dbReference type="NCBI Taxonomy" id="2035833"/>
    <lineage>
        <taxon>Bacteria</taxon>
        <taxon>Bacillati</taxon>
        <taxon>Bacillota</taxon>
        <taxon>Bacilli</taxon>
        <taxon>Bacillales</taxon>
        <taxon>Paenibacillaceae</taxon>
        <taxon>Paenibacillus</taxon>
    </lineage>
</organism>
<accession>A0ABW4YLI1</accession>
<dbReference type="Pfam" id="PF14398">
    <property type="entry name" value="ATPgrasp_YheCD"/>
    <property type="match status" value="1"/>
</dbReference>
<dbReference type="InterPro" id="IPR026838">
    <property type="entry name" value="YheC/D"/>
</dbReference>
<keyword evidence="1" id="KW-0547">Nucleotide-binding</keyword>
<dbReference type="InterPro" id="IPR011761">
    <property type="entry name" value="ATP-grasp"/>
</dbReference>
<dbReference type="Proteomes" id="UP001597362">
    <property type="component" value="Unassembled WGS sequence"/>
</dbReference>
<keyword evidence="4" id="KW-1185">Reference proteome</keyword>
<comment type="caution">
    <text evidence="3">The sequence shown here is derived from an EMBL/GenBank/DDBJ whole genome shotgun (WGS) entry which is preliminary data.</text>
</comment>